<name>A0A2M9YTY5_9LEPT</name>
<dbReference type="EMBL" id="NPDU01000045">
    <property type="protein sequence ID" value="PJZ60933.1"/>
    <property type="molecule type" value="Genomic_DNA"/>
</dbReference>
<dbReference type="AlphaFoldDB" id="A0A2M9YTY5"/>
<proteinExistence type="predicted"/>
<evidence type="ECO:0000313" key="4">
    <source>
        <dbReference type="Proteomes" id="UP000232188"/>
    </source>
</evidence>
<sequence>MRYYTFRSFWKIQGHTKVEGIDLFGYFPIQKKKMEVRFSLIERIRTSETNLVEKTNTKSNEEL</sequence>
<dbReference type="Proteomes" id="UP000232149">
    <property type="component" value="Unassembled WGS sequence"/>
</dbReference>
<dbReference type="Proteomes" id="UP000232188">
    <property type="component" value="Unassembled WGS sequence"/>
</dbReference>
<comment type="caution">
    <text evidence="1">The sequence shown here is derived from an EMBL/GenBank/DDBJ whole genome shotgun (WGS) entry which is preliminary data.</text>
</comment>
<accession>A0A2M9YTY5</accession>
<protein>
    <submittedName>
        <fullName evidence="1">Uncharacterized protein</fullName>
    </submittedName>
</protein>
<dbReference type="EMBL" id="NPDV01000001">
    <property type="protein sequence ID" value="PJZ54991.1"/>
    <property type="molecule type" value="Genomic_DNA"/>
</dbReference>
<reference evidence="3 4" key="1">
    <citation type="submission" date="2017-07" db="EMBL/GenBank/DDBJ databases">
        <title>Leptospira spp. isolated from tropical soils.</title>
        <authorList>
            <person name="Thibeaux R."/>
            <person name="Iraola G."/>
            <person name="Ferres I."/>
            <person name="Bierque E."/>
            <person name="Girault D."/>
            <person name="Soupe-Gilbert M.-E."/>
            <person name="Picardeau M."/>
            <person name="Goarant C."/>
        </authorList>
    </citation>
    <scope>NUCLEOTIDE SEQUENCE [LARGE SCALE GENOMIC DNA]</scope>
    <source>
        <strain evidence="1 4">FH2-B-C1</strain>
        <strain evidence="2 3">FH2-B-D1</strain>
    </source>
</reference>
<organism evidence="1 4">
    <name type="scientific">Leptospira adleri</name>
    <dbReference type="NCBI Taxonomy" id="2023186"/>
    <lineage>
        <taxon>Bacteria</taxon>
        <taxon>Pseudomonadati</taxon>
        <taxon>Spirochaetota</taxon>
        <taxon>Spirochaetia</taxon>
        <taxon>Leptospirales</taxon>
        <taxon>Leptospiraceae</taxon>
        <taxon>Leptospira</taxon>
    </lineage>
</organism>
<gene>
    <name evidence="2" type="ORF">CH376_15930</name>
    <name evidence="1" type="ORF">CH380_00275</name>
</gene>
<evidence type="ECO:0000313" key="2">
    <source>
        <dbReference type="EMBL" id="PJZ60933.1"/>
    </source>
</evidence>
<keyword evidence="3" id="KW-1185">Reference proteome</keyword>
<evidence type="ECO:0000313" key="3">
    <source>
        <dbReference type="Proteomes" id="UP000232149"/>
    </source>
</evidence>
<evidence type="ECO:0000313" key="1">
    <source>
        <dbReference type="EMBL" id="PJZ54991.1"/>
    </source>
</evidence>